<proteinExistence type="predicted"/>
<dbReference type="AlphaFoldDB" id="A0AAW1SSQ0"/>
<keyword evidence="3" id="KW-1185">Reference proteome</keyword>
<keyword evidence="1" id="KW-1133">Transmembrane helix</keyword>
<evidence type="ECO:0000256" key="1">
    <source>
        <dbReference type="SAM" id="Phobius"/>
    </source>
</evidence>
<dbReference type="EMBL" id="JALJOV010001128">
    <property type="protein sequence ID" value="KAK9853873.1"/>
    <property type="molecule type" value="Genomic_DNA"/>
</dbReference>
<evidence type="ECO:0000313" key="3">
    <source>
        <dbReference type="Proteomes" id="UP001485043"/>
    </source>
</evidence>
<sequence length="92" mass="9887">MSDEALLGEGLDSSGYELKRPRRDSVGSILYFSFVLAAIVGGIVSCVRSNWRDLSTLLARPSDPSGCSCFKLELLPSCSFSGGSIWTYVNSS</sequence>
<keyword evidence="1" id="KW-0472">Membrane</keyword>
<accession>A0AAW1SSQ0</accession>
<gene>
    <name evidence="2" type="ORF">WJX84_007339</name>
</gene>
<dbReference type="Proteomes" id="UP001485043">
    <property type="component" value="Unassembled WGS sequence"/>
</dbReference>
<feature type="transmembrane region" description="Helical" evidence="1">
    <location>
        <begin position="29"/>
        <end position="47"/>
    </location>
</feature>
<keyword evidence="1" id="KW-0812">Transmembrane</keyword>
<protein>
    <submittedName>
        <fullName evidence="2">Uncharacterized protein</fullName>
    </submittedName>
</protein>
<organism evidence="2 3">
    <name type="scientific">Apatococcus fuscideae</name>
    <dbReference type="NCBI Taxonomy" id="2026836"/>
    <lineage>
        <taxon>Eukaryota</taxon>
        <taxon>Viridiplantae</taxon>
        <taxon>Chlorophyta</taxon>
        <taxon>core chlorophytes</taxon>
        <taxon>Trebouxiophyceae</taxon>
        <taxon>Chlorellales</taxon>
        <taxon>Chlorellaceae</taxon>
        <taxon>Apatococcus</taxon>
    </lineage>
</organism>
<evidence type="ECO:0000313" key="2">
    <source>
        <dbReference type="EMBL" id="KAK9853873.1"/>
    </source>
</evidence>
<comment type="caution">
    <text evidence="2">The sequence shown here is derived from an EMBL/GenBank/DDBJ whole genome shotgun (WGS) entry which is preliminary data.</text>
</comment>
<reference evidence="2 3" key="1">
    <citation type="journal article" date="2024" name="Nat. Commun.">
        <title>Phylogenomics reveals the evolutionary origins of lichenization in chlorophyte algae.</title>
        <authorList>
            <person name="Puginier C."/>
            <person name="Libourel C."/>
            <person name="Otte J."/>
            <person name="Skaloud P."/>
            <person name="Haon M."/>
            <person name="Grisel S."/>
            <person name="Petersen M."/>
            <person name="Berrin J.G."/>
            <person name="Delaux P.M."/>
            <person name="Dal Grande F."/>
            <person name="Keller J."/>
        </authorList>
    </citation>
    <scope>NUCLEOTIDE SEQUENCE [LARGE SCALE GENOMIC DNA]</scope>
    <source>
        <strain evidence="2 3">SAG 2523</strain>
    </source>
</reference>
<name>A0AAW1SSQ0_9CHLO</name>